<dbReference type="Proteomes" id="UP000431269">
    <property type="component" value="Chromosome"/>
</dbReference>
<dbReference type="CDD" id="cd16278">
    <property type="entry name" value="metallo-hydrolase-like_MBL-fold"/>
    <property type="match status" value="1"/>
</dbReference>
<proteinExistence type="predicted"/>
<dbReference type="InterPro" id="IPR041516">
    <property type="entry name" value="LACTB2_WH"/>
</dbReference>
<dbReference type="Gene3D" id="1.10.10.10">
    <property type="entry name" value="Winged helix-like DNA-binding domain superfamily/Winged helix DNA-binding domain"/>
    <property type="match status" value="1"/>
</dbReference>
<dbReference type="InterPro" id="IPR036866">
    <property type="entry name" value="RibonucZ/Hydroxyglut_hydro"/>
</dbReference>
<dbReference type="InterPro" id="IPR001279">
    <property type="entry name" value="Metallo-B-lactamas"/>
</dbReference>
<dbReference type="EC" id="3.-.-.-" evidence="2"/>
<dbReference type="SUPFAM" id="SSF56281">
    <property type="entry name" value="Metallo-hydrolase/oxidoreductase"/>
    <property type="match status" value="1"/>
</dbReference>
<organism evidence="2 3">
    <name type="scientific">Terricaulis silvestris</name>
    <dbReference type="NCBI Taxonomy" id="2686094"/>
    <lineage>
        <taxon>Bacteria</taxon>
        <taxon>Pseudomonadati</taxon>
        <taxon>Pseudomonadota</taxon>
        <taxon>Alphaproteobacteria</taxon>
        <taxon>Caulobacterales</taxon>
        <taxon>Caulobacteraceae</taxon>
        <taxon>Terricaulis</taxon>
    </lineage>
</organism>
<accession>A0A6I6MKE2</accession>
<evidence type="ECO:0000259" key="1">
    <source>
        <dbReference type="SMART" id="SM00849"/>
    </source>
</evidence>
<dbReference type="InterPro" id="IPR050662">
    <property type="entry name" value="Sec-metab_biosynth-thioest"/>
</dbReference>
<sequence length="303" mass="33767">MASKIPFVHEMDFVYEEAQQVSPLIRRLVANNPGPFTFKGTGVYIVGKGEVAIIDPGPDDDAHIEALLRAVEGERVTHILVTHRHMDHSPAAHPLAARTGAKVYSSTIPPKPSECDELRLEASDDRSFQPDINVQDGDRFSGPGWTIEAVFTPGHTTNHMAYALIEENALFPGDHIMGWSTTVIGPPDGDMTDYFNSLEKVRDRDFTTLWPTHGPPVRDVRPFVQAFIDHRLDREAQILAQLQAGQRRIKDMVSVIYADVDKRLHPAACHSVLAHMIRLVELGRVGCEGPPCVENEYWLKRAA</sequence>
<dbReference type="Pfam" id="PF00753">
    <property type="entry name" value="Lactamase_B"/>
    <property type="match status" value="1"/>
</dbReference>
<dbReference type="KEGG" id="tsv:DSM104635_02561"/>
<dbReference type="InterPro" id="IPR036388">
    <property type="entry name" value="WH-like_DNA-bd_sf"/>
</dbReference>
<dbReference type="Gene3D" id="3.60.15.10">
    <property type="entry name" value="Ribonuclease Z/Hydroxyacylglutathione hydrolase-like"/>
    <property type="match status" value="1"/>
</dbReference>
<dbReference type="PANTHER" id="PTHR23131:SF0">
    <property type="entry name" value="ENDORIBONUCLEASE LACTB2"/>
    <property type="match status" value="1"/>
</dbReference>
<feature type="domain" description="Metallo-beta-lactamase" evidence="1">
    <location>
        <begin position="39"/>
        <end position="213"/>
    </location>
</feature>
<evidence type="ECO:0000313" key="2">
    <source>
        <dbReference type="EMBL" id="QGZ95710.1"/>
    </source>
</evidence>
<reference evidence="3" key="1">
    <citation type="submission" date="2019-12" db="EMBL/GenBank/DDBJ databases">
        <title>Complete genome of Terracaulis silvestris 0127_4.</title>
        <authorList>
            <person name="Vieira S."/>
            <person name="Riedel T."/>
            <person name="Sproer C."/>
            <person name="Pascual J."/>
            <person name="Boedeker C."/>
            <person name="Overmann J."/>
        </authorList>
    </citation>
    <scope>NUCLEOTIDE SEQUENCE [LARGE SCALE GENOMIC DNA]</scope>
    <source>
        <strain evidence="3">0127_4</strain>
    </source>
</reference>
<evidence type="ECO:0000313" key="3">
    <source>
        <dbReference type="Proteomes" id="UP000431269"/>
    </source>
</evidence>
<dbReference type="SMART" id="SM00849">
    <property type="entry name" value="Lactamase_B"/>
    <property type="match status" value="1"/>
</dbReference>
<dbReference type="GO" id="GO:0016787">
    <property type="term" value="F:hydrolase activity"/>
    <property type="evidence" value="ECO:0007669"/>
    <property type="project" value="UniProtKB-KW"/>
</dbReference>
<dbReference type="AlphaFoldDB" id="A0A6I6MKE2"/>
<keyword evidence="3" id="KW-1185">Reference proteome</keyword>
<dbReference type="RefSeq" id="WP_158766551.1">
    <property type="nucleotide sequence ID" value="NZ_CP047045.1"/>
</dbReference>
<dbReference type="EMBL" id="CP047045">
    <property type="protein sequence ID" value="QGZ95710.1"/>
    <property type="molecule type" value="Genomic_DNA"/>
</dbReference>
<dbReference type="Pfam" id="PF17778">
    <property type="entry name" value="WHD_BLACT"/>
    <property type="match status" value="1"/>
</dbReference>
<gene>
    <name evidence="2" type="primary">baeB</name>
    <name evidence="2" type="ORF">DSM104635_02561</name>
</gene>
<protein>
    <submittedName>
        <fullName evidence="2">Putative polyketide biosynthesis zinc-dependent hydrolase BaeB</fullName>
        <ecNumber evidence="2">3.-.-.-</ecNumber>
    </submittedName>
</protein>
<name>A0A6I6MKE2_9CAUL</name>
<dbReference type="PANTHER" id="PTHR23131">
    <property type="entry name" value="ENDORIBONUCLEASE LACTB2"/>
    <property type="match status" value="1"/>
</dbReference>
<keyword evidence="2" id="KW-0378">Hydrolase</keyword>